<evidence type="ECO:0000259" key="8">
    <source>
        <dbReference type="PROSITE" id="PS50928"/>
    </source>
</evidence>
<dbReference type="PROSITE" id="PS50928">
    <property type="entry name" value="ABC_TM1"/>
    <property type="match status" value="1"/>
</dbReference>
<dbReference type="RefSeq" id="WP_074848549.1">
    <property type="nucleotide sequence ID" value="NZ_FNLM01000034.1"/>
</dbReference>
<dbReference type="OrthoDB" id="9778910at2"/>
<evidence type="ECO:0000256" key="3">
    <source>
        <dbReference type="ARBA" id="ARBA00022475"/>
    </source>
</evidence>
<dbReference type="Pfam" id="PF19300">
    <property type="entry name" value="BPD_transp_1_N"/>
    <property type="match status" value="1"/>
</dbReference>
<evidence type="ECO:0000313" key="10">
    <source>
        <dbReference type="Proteomes" id="UP000183180"/>
    </source>
</evidence>
<keyword evidence="2 7" id="KW-0813">Transport</keyword>
<reference evidence="9 10" key="1">
    <citation type="submission" date="2016-10" db="EMBL/GenBank/DDBJ databases">
        <authorList>
            <person name="de Groot N.N."/>
        </authorList>
    </citation>
    <scope>NUCLEOTIDE SEQUENCE [LARGE SCALE GENOMIC DNA]</scope>
    <source>
        <strain evidence="9 10">DSM 44215</strain>
    </source>
</reference>
<comment type="similarity">
    <text evidence="7">Belongs to the binding-protein-dependent transport system permease family.</text>
</comment>
<feature type="transmembrane region" description="Helical" evidence="7">
    <location>
        <begin position="179"/>
        <end position="198"/>
    </location>
</feature>
<accession>A0A1H2GP95</accession>
<feature type="transmembrane region" description="Helical" evidence="7">
    <location>
        <begin position="38"/>
        <end position="59"/>
    </location>
</feature>
<dbReference type="GO" id="GO:0071916">
    <property type="term" value="F:dipeptide transmembrane transporter activity"/>
    <property type="evidence" value="ECO:0007669"/>
    <property type="project" value="TreeGrafter"/>
</dbReference>
<keyword evidence="5 7" id="KW-1133">Transmembrane helix</keyword>
<dbReference type="Proteomes" id="UP000183180">
    <property type="component" value="Unassembled WGS sequence"/>
</dbReference>
<dbReference type="GO" id="GO:0005886">
    <property type="term" value="C:plasma membrane"/>
    <property type="evidence" value="ECO:0007669"/>
    <property type="project" value="UniProtKB-SubCell"/>
</dbReference>
<dbReference type="Pfam" id="PF00528">
    <property type="entry name" value="BPD_transp_1"/>
    <property type="match status" value="1"/>
</dbReference>
<gene>
    <name evidence="9" type="ORF">SAMN04488548_13440</name>
</gene>
<name>A0A1H2GP95_9ACTN</name>
<dbReference type="InterPro" id="IPR000515">
    <property type="entry name" value="MetI-like"/>
</dbReference>
<evidence type="ECO:0000256" key="2">
    <source>
        <dbReference type="ARBA" id="ARBA00022448"/>
    </source>
</evidence>
<dbReference type="InterPro" id="IPR035906">
    <property type="entry name" value="MetI-like_sf"/>
</dbReference>
<feature type="transmembrane region" description="Helical" evidence="7">
    <location>
        <begin position="262"/>
        <end position="287"/>
    </location>
</feature>
<organism evidence="9 10">
    <name type="scientific">Gordonia westfalica</name>
    <dbReference type="NCBI Taxonomy" id="158898"/>
    <lineage>
        <taxon>Bacteria</taxon>
        <taxon>Bacillati</taxon>
        <taxon>Actinomycetota</taxon>
        <taxon>Actinomycetes</taxon>
        <taxon>Mycobacteriales</taxon>
        <taxon>Gordoniaceae</taxon>
        <taxon>Gordonia</taxon>
    </lineage>
</organism>
<feature type="transmembrane region" description="Helical" evidence="7">
    <location>
        <begin position="126"/>
        <end position="150"/>
    </location>
</feature>
<dbReference type="PANTHER" id="PTHR43163:SF6">
    <property type="entry name" value="DIPEPTIDE TRANSPORT SYSTEM PERMEASE PROTEIN DPPB-RELATED"/>
    <property type="match status" value="1"/>
</dbReference>
<dbReference type="SUPFAM" id="SSF161098">
    <property type="entry name" value="MetI-like"/>
    <property type="match status" value="1"/>
</dbReference>
<evidence type="ECO:0000313" key="9">
    <source>
        <dbReference type="EMBL" id="SDU21526.1"/>
    </source>
</evidence>
<evidence type="ECO:0000256" key="7">
    <source>
        <dbReference type="RuleBase" id="RU363032"/>
    </source>
</evidence>
<feature type="transmembrane region" description="Helical" evidence="7">
    <location>
        <begin position="307"/>
        <end position="330"/>
    </location>
</feature>
<dbReference type="AlphaFoldDB" id="A0A1H2GP95"/>
<evidence type="ECO:0000256" key="5">
    <source>
        <dbReference type="ARBA" id="ARBA00022989"/>
    </source>
</evidence>
<proteinExistence type="inferred from homology"/>
<comment type="subcellular location">
    <subcellularLocation>
        <location evidence="1 7">Cell membrane</location>
        <topology evidence="1 7">Multi-pass membrane protein</topology>
    </subcellularLocation>
</comment>
<feature type="domain" description="ABC transmembrane type-1" evidence="8">
    <location>
        <begin position="130"/>
        <end position="330"/>
    </location>
</feature>
<evidence type="ECO:0000256" key="4">
    <source>
        <dbReference type="ARBA" id="ARBA00022692"/>
    </source>
</evidence>
<protein>
    <submittedName>
        <fullName evidence="9">Peptide/nickel transport system permease protein</fullName>
    </submittedName>
</protein>
<evidence type="ECO:0000256" key="1">
    <source>
        <dbReference type="ARBA" id="ARBA00004651"/>
    </source>
</evidence>
<dbReference type="EMBL" id="FNLM01000034">
    <property type="protein sequence ID" value="SDU21526.1"/>
    <property type="molecule type" value="Genomic_DNA"/>
</dbReference>
<keyword evidence="4 7" id="KW-0812">Transmembrane</keyword>
<dbReference type="CDD" id="cd06261">
    <property type="entry name" value="TM_PBP2"/>
    <property type="match status" value="1"/>
</dbReference>
<feature type="transmembrane region" description="Helical" evidence="7">
    <location>
        <begin position="204"/>
        <end position="226"/>
    </location>
</feature>
<keyword evidence="3" id="KW-1003">Cell membrane</keyword>
<keyword evidence="6 7" id="KW-0472">Membrane</keyword>
<evidence type="ECO:0000256" key="6">
    <source>
        <dbReference type="ARBA" id="ARBA00023136"/>
    </source>
</evidence>
<dbReference type="STRING" id="158898.SAMN04488548_13440"/>
<dbReference type="InterPro" id="IPR045621">
    <property type="entry name" value="BPD_transp_1_N"/>
</dbReference>
<sequence>MTIPVDKTTIIDAAPAAAATRGRRGGGAAVWLRWLGKLGSAVFVLWAAATITFLLQVLAPGDRATLLLNLSSGESRERTPEELGPVNDQFGFTDSIWQQYLHYLQGLLHGDLGTSYQLSEPVTDVIAAQLGPTLVLTISALIVAWLLVLVTTTLTAGRRGPGGAVGALLDTVSAGLPQYWLGSILLVVFAINLAWFPVESGDSLRGLVLPVLTLAIPLAGFLGSVARDEFARALDQPFVLTARSRGLGDLSVRARHVLRHSVIPAVTVSGWAMGALLSGAVIAETVFARAGIGQTLVAAASSRDVPLVSGIVVLVAAIYTVANLLVDFLYTVIDPRIEVP</sequence>
<dbReference type="PANTHER" id="PTHR43163">
    <property type="entry name" value="DIPEPTIDE TRANSPORT SYSTEM PERMEASE PROTEIN DPPB-RELATED"/>
    <property type="match status" value="1"/>
</dbReference>
<dbReference type="Gene3D" id="1.10.3720.10">
    <property type="entry name" value="MetI-like"/>
    <property type="match status" value="1"/>
</dbReference>